<dbReference type="EMBL" id="CP062916">
    <property type="protein sequence ID" value="QPF06738.1"/>
    <property type="molecule type" value="Genomic_DNA"/>
</dbReference>
<proteinExistence type="predicted"/>
<accession>A0AAP9XLM6</accession>
<name>A0AAP9XLM6_RAOTE</name>
<dbReference type="RefSeq" id="WP_195709421.1">
    <property type="nucleotide sequence ID" value="NZ_CP062916.1"/>
</dbReference>
<reference evidence="1 2" key="1">
    <citation type="submission" date="2020-10" db="EMBL/GenBank/DDBJ databases">
        <title>Resistance determinants and their genetic context in bacteria from a longitudinal study of pigs reared under conventional and antibiotic-free husbandry practices.</title>
        <authorList>
            <person name="Poulin-Laprade D."/>
            <person name="Brouard J.-S."/>
            <person name="Gagnon N."/>
            <person name="Turcotte A."/>
            <person name="Langlois A."/>
            <person name="Matte J.J."/>
            <person name="Carrillo C.D."/>
            <person name="Zaheer R."/>
            <person name="McAllister T."/>
            <person name="Topp E."/>
            <person name="Talbot G."/>
        </authorList>
    </citation>
    <scope>NUCLEOTIDE SEQUENCE [LARGE SCALE GENOMIC DNA]</scope>
    <source>
        <strain evidence="1 2">Res13-Abat-PEB01-P1-04-A</strain>
    </source>
</reference>
<dbReference type="AlphaFoldDB" id="A0AAP9XLM6"/>
<protein>
    <recommendedName>
        <fullName evidence="3">Bacteriophage protein</fullName>
    </recommendedName>
</protein>
<evidence type="ECO:0000313" key="1">
    <source>
        <dbReference type="EMBL" id="QPF06738.1"/>
    </source>
</evidence>
<dbReference type="Proteomes" id="UP000594500">
    <property type="component" value="Chromosome"/>
</dbReference>
<sequence>MSQNWMRHFELQLVDSKGNATDFGSFKVTFTIDWFNLSSETRIGIFKVYNLAADTVNRIVGDEFTRIRVIAGYDGIAADVSASQVGTARRVNPDDVGQMDGRNYGLIFDGEIRYTITGKDNPIDSFVLIQAADSDRAFATSITAQTLAAGYTVADVNTALMKDFNAKGATEGSTPAMPATVYPRGRVLFGMTRHLMDNVADQCQADWMFVDGKREMVAKNEVVHDAIKLNSSTGLIGMPQQTIGSGVNVRCLINPNIRVNGLIELNQASVYRTVLGNNDIAMTQGRITDQNNNGNITVEGTTAQPASIATDGVYIVRGIMYTGDTRGQAWYMDMMCEARGARDLISASALNRGGGGE</sequence>
<evidence type="ECO:0008006" key="3">
    <source>
        <dbReference type="Google" id="ProtNLM"/>
    </source>
</evidence>
<gene>
    <name evidence="1" type="ORF">IMO34_15325</name>
</gene>
<organism evidence="1 2">
    <name type="scientific">Raoultella terrigena</name>
    <name type="common">Klebsiella terrigena</name>
    <dbReference type="NCBI Taxonomy" id="577"/>
    <lineage>
        <taxon>Bacteria</taxon>
        <taxon>Pseudomonadati</taxon>
        <taxon>Pseudomonadota</taxon>
        <taxon>Gammaproteobacteria</taxon>
        <taxon>Enterobacterales</taxon>
        <taxon>Enterobacteriaceae</taxon>
        <taxon>Klebsiella/Raoultella group</taxon>
        <taxon>Raoultella</taxon>
    </lineage>
</organism>
<evidence type="ECO:0000313" key="2">
    <source>
        <dbReference type="Proteomes" id="UP000594500"/>
    </source>
</evidence>